<reference evidence="2" key="1">
    <citation type="submission" date="2025-08" db="UniProtKB">
        <authorList>
            <consortium name="Ensembl"/>
        </authorList>
    </citation>
    <scope>IDENTIFICATION</scope>
</reference>
<proteinExistence type="predicted"/>
<organism evidence="2 3">
    <name type="scientific">Mola mola</name>
    <name type="common">Ocean sunfish</name>
    <name type="synonym">Tetraodon mola</name>
    <dbReference type="NCBI Taxonomy" id="94237"/>
    <lineage>
        <taxon>Eukaryota</taxon>
        <taxon>Metazoa</taxon>
        <taxon>Chordata</taxon>
        <taxon>Craniata</taxon>
        <taxon>Vertebrata</taxon>
        <taxon>Euteleostomi</taxon>
        <taxon>Actinopterygii</taxon>
        <taxon>Neopterygii</taxon>
        <taxon>Teleostei</taxon>
        <taxon>Neoteleostei</taxon>
        <taxon>Acanthomorphata</taxon>
        <taxon>Eupercaria</taxon>
        <taxon>Tetraodontiformes</taxon>
        <taxon>Molidae</taxon>
        <taxon>Mola</taxon>
    </lineage>
</organism>
<keyword evidence="1" id="KW-0812">Transmembrane</keyword>
<dbReference type="InterPro" id="IPR029055">
    <property type="entry name" value="Ntn_hydrolases_N"/>
</dbReference>
<dbReference type="AlphaFoldDB" id="A0A3Q3WSP1"/>
<feature type="transmembrane region" description="Helical" evidence="1">
    <location>
        <begin position="36"/>
        <end position="55"/>
    </location>
</feature>
<dbReference type="SUPFAM" id="SSF56235">
    <property type="entry name" value="N-terminal nucleophile aminohydrolases (Ntn hydrolases)"/>
    <property type="match status" value="1"/>
</dbReference>
<evidence type="ECO:0000313" key="3">
    <source>
        <dbReference type="Proteomes" id="UP000261620"/>
    </source>
</evidence>
<sequence length="176" mass="19575">MDQSSGSFISFPGRGSSSSGPGTICGLVWHTLNPMVTGMLVIVVILGWYGSLACFRNITRLIKVNDSTILGATEDYADYHYLKQIIKHIVIEEDKLGMAYEPPTVATGFGAYLARLLMREEARDLVECYLKLLYYRDTCSYNRYEITIVTEEGMGIIGPLSSETNWDTSHIVSGLK</sequence>
<dbReference type="Gene3D" id="3.60.20.10">
    <property type="entry name" value="Glutamine Phosphoribosylpyrophosphate, subunit 1, domain 1"/>
    <property type="match status" value="1"/>
</dbReference>
<keyword evidence="1" id="KW-1133">Transmembrane helix</keyword>
<dbReference type="Proteomes" id="UP000261620">
    <property type="component" value="Unplaced"/>
</dbReference>
<keyword evidence="1" id="KW-0472">Membrane</keyword>
<accession>A0A3Q3WSP1</accession>
<evidence type="ECO:0000256" key="1">
    <source>
        <dbReference type="SAM" id="Phobius"/>
    </source>
</evidence>
<protein>
    <submittedName>
        <fullName evidence="2">Uncharacterized protein</fullName>
    </submittedName>
</protein>
<dbReference type="Ensembl" id="ENSMMOT00000015700.1">
    <property type="protein sequence ID" value="ENSMMOP00000015447.1"/>
    <property type="gene ID" value="ENSMMOG00000011773.1"/>
</dbReference>
<reference evidence="2" key="2">
    <citation type="submission" date="2025-09" db="UniProtKB">
        <authorList>
            <consortium name="Ensembl"/>
        </authorList>
    </citation>
    <scope>IDENTIFICATION</scope>
</reference>
<dbReference type="OMA" id="KMITEEC"/>
<keyword evidence="3" id="KW-1185">Reference proteome</keyword>
<dbReference type="STRING" id="94237.ENSMMOP00000015447"/>
<name>A0A3Q3WSP1_MOLML</name>
<evidence type="ECO:0000313" key="2">
    <source>
        <dbReference type="Ensembl" id="ENSMMOP00000015447.1"/>
    </source>
</evidence>